<evidence type="ECO:0000256" key="1">
    <source>
        <dbReference type="SAM" id="Phobius"/>
    </source>
</evidence>
<evidence type="ECO:0000313" key="3">
    <source>
        <dbReference type="Proteomes" id="UP000677803"/>
    </source>
</evidence>
<dbReference type="PANTHER" id="PTHR28640">
    <property type="entry name" value="ADP-RIBOSYLATION FACTOR-LIKE PROTEIN 6-INTERACTING PROTEIN 6"/>
    <property type="match status" value="1"/>
</dbReference>
<keyword evidence="1" id="KW-1133">Transmembrane helix</keyword>
<protein>
    <submittedName>
        <fullName evidence="2">(Atlantic silverside) hypothetical protein</fullName>
    </submittedName>
</protein>
<keyword evidence="1" id="KW-0812">Transmembrane</keyword>
<proteinExistence type="predicted"/>
<dbReference type="AlphaFoldDB" id="A0A8S4BBI0"/>
<dbReference type="Pfam" id="PF15062">
    <property type="entry name" value="ARL6IP6"/>
    <property type="match status" value="1"/>
</dbReference>
<feature type="transmembrane region" description="Helical" evidence="1">
    <location>
        <begin position="61"/>
        <end position="85"/>
    </location>
</feature>
<gene>
    <name evidence="2" type="ORF">MMEN_LOCUS13622</name>
</gene>
<dbReference type="EMBL" id="CAJRST010015557">
    <property type="protein sequence ID" value="CAG5934386.1"/>
    <property type="molecule type" value="Genomic_DNA"/>
</dbReference>
<accession>A0A8S4BBI0</accession>
<sequence length="134" mass="14034">MSSEGPAGSVGRLADTVSAVGSTAVVASVGSLCALVYPVIKELRAERVVAEDGTEERMLGFWSILVLSVLVGCVCSVFSWTLFYLDSHQPGLVSQTPPTVPNYRDVFGRGSPLGYGVPVLNGVMAALTVVWSLS</sequence>
<name>A0A8S4BBI0_9TELE</name>
<keyword evidence="3" id="KW-1185">Reference proteome</keyword>
<dbReference type="InterPro" id="IPR029383">
    <property type="entry name" value="ARL6IP6"/>
</dbReference>
<organism evidence="2 3">
    <name type="scientific">Menidia menidia</name>
    <name type="common">Atlantic silverside</name>
    <dbReference type="NCBI Taxonomy" id="238744"/>
    <lineage>
        <taxon>Eukaryota</taxon>
        <taxon>Metazoa</taxon>
        <taxon>Chordata</taxon>
        <taxon>Craniata</taxon>
        <taxon>Vertebrata</taxon>
        <taxon>Euteleostomi</taxon>
        <taxon>Actinopterygii</taxon>
        <taxon>Neopterygii</taxon>
        <taxon>Teleostei</taxon>
        <taxon>Neoteleostei</taxon>
        <taxon>Acanthomorphata</taxon>
        <taxon>Ovalentaria</taxon>
        <taxon>Atherinomorphae</taxon>
        <taxon>Atheriniformes</taxon>
        <taxon>Atherinopsidae</taxon>
        <taxon>Menidiinae</taxon>
        <taxon>Menidia</taxon>
    </lineage>
</organism>
<feature type="transmembrane region" description="Helical" evidence="1">
    <location>
        <begin position="113"/>
        <end position="133"/>
    </location>
</feature>
<feature type="transmembrane region" description="Helical" evidence="1">
    <location>
        <begin position="20"/>
        <end position="40"/>
    </location>
</feature>
<dbReference type="PANTHER" id="PTHR28640:SF1">
    <property type="entry name" value="ADP-RIBOSYLATION FACTOR-LIKE PROTEIN 6-INTERACTING PROTEIN 6"/>
    <property type="match status" value="1"/>
</dbReference>
<keyword evidence="1" id="KW-0472">Membrane</keyword>
<dbReference type="Proteomes" id="UP000677803">
    <property type="component" value="Unassembled WGS sequence"/>
</dbReference>
<comment type="caution">
    <text evidence="2">The sequence shown here is derived from an EMBL/GenBank/DDBJ whole genome shotgun (WGS) entry which is preliminary data.</text>
</comment>
<reference evidence="2" key="1">
    <citation type="submission" date="2021-05" db="EMBL/GenBank/DDBJ databases">
        <authorList>
            <person name="Tigano A."/>
        </authorList>
    </citation>
    <scope>NUCLEOTIDE SEQUENCE</scope>
</reference>
<dbReference type="OrthoDB" id="10070125at2759"/>
<evidence type="ECO:0000313" key="2">
    <source>
        <dbReference type="EMBL" id="CAG5934386.1"/>
    </source>
</evidence>